<keyword evidence="7" id="KW-1185">Reference proteome</keyword>
<evidence type="ECO:0008006" key="8">
    <source>
        <dbReference type="Google" id="ProtNLM"/>
    </source>
</evidence>
<protein>
    <recommendedName>
        <fullName evidence="8">Sorting nexin-19</fullName>
    </recommendedName>
</protein>
<accession>A0A8S4N0T0</accession>
<feature type="region of interest" description="Disordered" evidence="2">
    <location>
        <begin position="555"/>
        <end position="608"/>
    </location>
</feature>
<dbReference type="PANTHER" id="PTHR22775">
    <property type="entry name" value="SORTING NEXIN"/>
    <property type="match status" value="1"/>
</dbReference>
<dbReference type="Pfam" id="PF08628">
    <property type="entry name" value="Nexin_C"/>
    <property type="match status" value="1"/>
</dbReference>
<dbReference type="InterPro" id="IPR003114">
    <property type="entry name" value="Phox_assoc"/>
</dbReference>
<keyword evidence="3" id="KW-0472">Membrane</keyword>
<dbReference type="InterPro" id="IPR001683">
    <property type="entry name" value="PX_dom"/>
</dbReference>
<organism evidence="6 7">
    <name type="scientific">Owenia fusiformis</name>
    <name type="common">Polychaete worm</name>
    <dbReference type="NCBI Taxonomy" id="6347"/>
    <lineage>
        <taxon>Eukaryota</taxon>
        <taxon>Metazoa</taxon>
        <taxon>Spiralia</taxon>
        <taxon>Lophotrochozoa</taxon>
        <taxon>Annelida</taxon>
        <taxon>Polychaeta</taxon>
        <taxon>Sedentaria</taxon>
        <taxon>Canalipalpata</taxon>
        <taxon>Sabellida</taxon>
        <taxon>Oweniida</taxon>
        <taxon>Oweniidae</taxon>
        <taxon>Owenia</taxon>
    </lineage>
</organism>
<dbReference type="Proteomes" id="UP000749559">
    <property type="component" value="Unassembled WGS sequence"/>
</dbReference>
<dbReference type="InterPro" id="IPR036871">
    <property type="entry name" value="PX_dom_sf"/>
</dbReference>
<dbReference type="SMART" id="SM00313">
    <property type="entry name" value="PXA"/>
    <property type="match status" value="1"/>
</dbReference>
<dbReference type="EMBL" id="CAIIXF020000001">
    <property type="protein sequence ID" value="CAH1774884.1"/>
    <property type="molecule type" value="Genomic_DNA"/>
</dbReference>
<dbReference type="Pfam" id="PF00787">
    <property type="entry name" value="PX"/>
    <property type="match status" value="1"/>
</dbReference>
<proteinExistence type="inferred from homology"/>
<feature type="transmembrane region" description="Helical" evidence="3">
    <location>
        <begin position="17"/>
        <end position="40"/>
    </location>
</feature>
<evidence type="ECO:0000313" key="6">
    <source>
        <dbReference type="EMBL" id="CAH1774884.1"/>
    </source>
</evidence>
<dbReference type="PROSITE" id="PS50195">
    <property type="entry name" value="PX"/>
    <property type="match status" value="1"/>
</dbReference>
<dbReference type="SUPFAM" id="SSF64268">
    <property type="entry name" value="PX domain"/>
    <property type="match status" value="1"/>
</dbReference>
<keyword evidence="3" id="KW-0812">Transmembrane</keyword>
<feature type="compositionally biased region" description="Polar residues" evidence="2">
    <location>
        <begin position="295"/>
        <end position="307"/>
    </location>
</feature>
<sequence>MQKLVAYIRDFTVTQRIAIFGAIVTCTSIFTTFWLLPLYIATLLGCVKLSRVFLLRKTCLQSQSLIKILQMVDNIEEFWSGVFGAADQDRINKLKYENVSHVNNEISTFLDLVIRDFVYSWYHTFSKDQECMDSVHELIEEITLSIKDRLEKLNIDQVVKLYIDLYRQHLAKYQIAVLLYKKQPTFNRKSDPKAQNKKLKSIIHAFESKYKFHIALVDRENEIDYIRSIVQMIFTILLPHDLQSCTAGRKLLEEILTCNVMLPLVEMLSQPDELNQIVIKILSDDKEQNKEQISIESSVSTLESELPTNDKEEDSLSVKPSQENVNDISDTQTIPCVQLNSKQEDDAISTELPDNVKNQQFNTPNTLEANATEGNKEFVTDTFKRKYLSPADLKEKEQNGITQGKSVSMQQNQIPSINVETISKNVTYNDNEQLNVDEAEDAVDALDAINAPVVPSVPMIPIGASTPVLATNIPMSSSPKSDILPSHVARKPVFDTVSLSSSEESFDAQHIDPYIGPSPFHSQRPSGLFPVDSTEGLSSQDARRSVLTWNTDIAESKSSMQDTSETKDFTPRGSQQIQIYPNSDSGSPESRSLTRIPTSELDNSPSPDLHSGALKSFFSSIGISSTEVMNEYRSKGTYVLYIIEYQAFYSNPEGAPILCKRIVRRRYREFVNLQERLEGKPYFKNSLKDVKGPSRWASMPFGKMDQRSVEGRRKKLEKYLQTIAEKEDLGSCEDFKEFLAYEGGANIAFVKRAQEISVPRIDKMFTKTVSGVFDRITTALPSMPQDSLTKVISRDRRKNRKTKEIDRGFDVDDIFVDYEFEDEEEEQEENIEESAILGTMQRFIQQSTIHKQEEHIGVDTPELSSISDDFEECIDDELPLLARRSEGDGCDGITSHQDATKTVDRDIPLASSLLNLAVQTSLGNDAWVCRENIIKSLKALLGKAINCWFQGELKDLTSKERCAYYIWLLRDTLWPNGCLATESAPERTQQEREQTVLDTRKCLVEFFPNFIPAIVGDNDFQYCVDQVLNSLQHDKLNRHFVYCLLDILVEEVFPEISTIQLQKAMLQQSKSK</sequence>
<evidence type="ECO:0000259" key="4">
    <source>
        <dbReference type="PROSITE" id="PS50195"/>
    </source>
</evidence>
<dbReference type="GO" id="GO:0035091">
    <property type="term" value="F:phosphatidylinositol binding"/>
    <property type="evidence" value="ECO:0007669"/>
    <property type="project" value="InterPro"/>
</dbReference>
<name>A0A8S4N0T0_OWEFU</name>
<dbReference type="PROSITE" id="PS51207">
    <property type="entry name" value="PXA"/>
    <property type="match status" value="1"/>
</dbReference>
<comment type="similarity">
    <text evidence="1">Belongs to the sorting nexin family.</text>
</comment>
<evidence type="ECO:0000313" key="7">
    <source>
        <dbReference type="Proteomes" id="UP000749559"/>
    </source>
</evidence>
<dbReference type="Gene3D" id="3.30.1520.10">
    <property type="entry name" value="Phox-like domain"/>
    <property type="match status" value="1"/>
</dbReference>
<gene>
    <name evidence="6" type="ORF">OFUS_LOCUS2257</name>
</gene>
<dbReference type="Pfam" id="PF02194">
    <property type="entry name" value="PXA"/>
    <property type="match status" value="1"/>
</dbReference>
<evidence type="ECO:0000256" key="2">
    <source>
        <dbReference type="SAM" id="MobiDB-lite"/>
    </source>
</evidence>
<feature type="compositionally biased region" description="Polar residues" evidence="2">
    <location>
        <begin position="572"/>
        <end position="606"/>
    </location>
</feature>
<dbReference type="SMART" id="SM00312">
    <property type="entry name" value="PX"/>
    <property type="match status" value="1"/>
</dbReference>
<reference evidence="6" key="1">
    <citation type="submission" date="2022-03" db="EMBL/GenBank/DDBJ databases">
        <authorList>
            <person name="Martin C."/>
        </authorList>
    </citation>
    <scope>NUCLEOTIDE SEQUENCE</scope>
</reference>
<feature type="region of interest" description="Disordered" evidence="2">
    <location>
        <begin position="295"/>
        <end position="333"/>
    </location>
</feature>
<dbReference type="PANTHER" id="PTHR22775:SF3">
    <property type="entry name" value="SORTING NEXIN-13"/>
    <property type="match status" value="1"/>
</dbReference>
<dbReference type="AlphaFoldDB" id="A0A8S4N0T0"/>
<feature type="compositionally biased region" description="Polar residues" evidence="2">
    <location>
        <begin position="318"/>
        <end position="333"/>
    </location>
</feature>
<evidence type="ECO:0000256" key="1">
    <source>
        <dbReference type="ARBA" id="ARBA00010883"/>
    </source>
</evidence>
<dbReference type="InterPro" id="IPR013937">
    <property type="entry name" value="Sorting_nexin_C"/>
</dbReference>
<evidence type="ECO:0000259" key="5">
    <source>
        <dbReference type="PROSITE" id="PS51207"/>
    </source>
</evidence>
<keyword evidence="3" id="KW-1133">Transmembrane helix</keyword>
<comment type="caution">
    <text evidence="6">The sequence shown here is derived from an EMBL/GenBank/DDBJ whole genome shotgun (WGS) entry which is preliminary data.</text>
</comment>
<feature type="domain" description="PXA" evidence="5">
    <location>
        <begin position="99"/>
        <end position="286"/>
    </location>
</feature>
<feature type="region of interest" description="Disordered" evidence="2">
    <location>
        <begin position="509"/>
        <end position="543"/>
    </location>
</feature>
<evidence type="ECO:0000256" key="3">
    <source>
        <dbReference type="SAM" id="Phobius"/>
    </source>
</evidence>
<dbReference type="OrthoDB" id="5582218at2759"/>
<feature type="domain" description="PX" evidence="4">
    <location>
        <begin position="619"/>
        <end position="746"/>
    </location>
</feature>